<keyword evidence="2" id="KW-1185">Reference proteome</keyword>
<protein>
    <submittedName>
        <fullName evidence="1">Uncharacterized protein</fullName>
    </submittedName>
</protein>
<evidence type="ECO:0000313" key="1">
    <source>
        <dbReference type="EMBL" id="KFF08715.1"/>
    </source>
</evidence>
<organism evidence="1 2">
    <name type="scientific">Chryseobacterium luteum</name>
    <dbReference type="NCBI Taxonomy" id="421531"/>
    <lineage>
        <taxon>Bacteria</taxon>
        <taxon>Pseudomonadati</taxon>
        <taxon>Bacteroidota</taxon>
        <taxon>Flavobacteriia</taxon>
        <taxon>Flavobacteriales</taxon>
        <taxon>Weeksellaceae</taxon>
        <taxon>Chryseobacterium group</taxon>
        <taxon>Chryseobacterium</taxon>
    </lineage>
</organism>
<accession>A0A085ZWA1</accession>
<dbReference type="STRING" id="421531.IX38_04570"/>
<dbReference type="EMBL" id="JPRO01000002">
    <property type="protein sequence ID" value="KFF08715.1"/>
    <property type="molecule type" value="Genomic_DNA"/>
</dbReference>
<name>A0A085ZWA1_9FLAO</name>
<dbReference type="Proteomes" id="UP000028703">
    <property type="component" value="Unassembled WGS sequence"/>
</dbReference>
<dbReference type="eggNOG" id="ENOG5033A7Z">
    <property type="taxonomic scope" value="Bacteria"/>
</dbReference>
<dbReference type="AlphaFoldDB" id="A0A085ZWA1"/>
<evidence type="ECO:0000313" key="2">
    <source>
        <dbReference type="Proteomes" id="UP000028703"/>
    </source>
</evidence>
<proteinExistence type="predicted"/>
<comment type="caution">
    <text evidence="1">The sequence shown here is derived from an EMBL/GenBank/DDBJ whole genome shotgun (WGS) entry which is preliminary data.</text>
</comment>
<sequence length="237" mass="26853">MYFLLNSCSGPVPVPASKIEDISRIKAEIDMYQSLTDENENSLSVTLYDEKGKEFGNDSVKIAVNGKTVEYRIKQQLYYSKNYFYHAENISPENGRYDLQIQMSNGKKFFLASIPSLKLSSSRNIVYKEDAPLNQDYSIQWSGLQDVNVLYLSKSVKIQTKEKSNIETFVQQAEDTIKIGPSGNYTIKKEQFSRPGDTLDIISFKFTAEKTGTVNPHLLKGSSGKIKGSHEERVNFK</sequence>
<gene>
    <name evidence="1" type="ORF">IX38_04570</name>
</gene>
<reference evidence="1 2" key="1">
    <citation type="submission" date="2014-07" db="EMBL/GenBank/DDBJ databases">
        <title>Genome of Chryseobacterium luteum DSM 18605.</title>
        <authorList>
            <person name="Stropko S.J."/>
            <person name="Pipes S.E."/>
            <person name="Newman J.D."/>
        </authorList>
    </citation>
    <scope>NUCLEOTIDE SEQUENCE [LARGE SCALE GENOMIC DNA]</scope>
    <source>
        <strain evidence="1 2">DSM 18605</strain>
    </source>
</reference>